<comment type="caution">
    <text evidence="1">The sequence shown here is derived from an EMBL/GenBank/DDBJ whole genome shotgun (WGS) entry which is preliminary data.</text>
</comment>
<reference evidence="1 2" key="1">
    <citation type="submission" date="2020-01" db="EMBL/GenBank/DDBJ databases">
        <title>Investigation of new actinobacteria for the biodesulphurisation of diesel fuel.</title>
        <authorList>
            <person name="Athi Narayanan S.M."/>
        </authorList>
    </citation>
    <scope>NUCLEOTIDE SEQUENCE [LARGE SCALE GENOMIC DNA]</scope>
    <source>
        <strain evidence="1 2">213E</strain>
    </source>
</reference>
<dbReference type="Proteomes" id="UP000466307">
    <property type="component" value="Unassembled WGS sequence"/>
</dbReference>
<name>A0A7K3LR97_9ACTN</name>
<sequence>MATYVLDGKASATLPRRPLAVQLATATPTTGVRLAARTADGASTRVIQQSPGLLILPRVDVETTIVAVPDAGRSNFDQGTVVHVSFGPDGGNDPSADIAQLTPRDVSGMSFIELATVAPDGPDTLVVQTRLTIPDAPLPPLAAKARVACRGVLRLDQVPEADAVTVRCIVDSSASMAALIASGAVAAAGDVVAGVAAVVGDRPTIACTRADGATEEIAPADLGEFLSRPPGNGFGLLMGSRPTSPAVGRSLTVIITDGPGTGLTIGTGPRSGEATLVISPSRAATTRPGFIGAQIEPPQPGGDPREALIASPERLTTVVAGLLAATELGSVRR</sequence>
<evidence type="ECO:0000313" key="2">
    <source>
        <dbReference type="Proteomes" id="UP000466307"/>
    </source>
</evidence>
<protein>
    <submittedName>
        <fullName evidence="1">Uncharacterized protein</fullName>
    </submittedName>
</protein>
<dbReference type="RefSeq" id="WP_059036583.1">
    <property type="nucleotide sequence ID" value="NZ_JAADZU010000046.1"/>
</dbReference>
<accession>A0A7K3LR97</accession>
<dbReference type="EMBL" id="JAADZU010000046">
    <property type="protein sequence ID" value="NDK90763.1"/>
    <property type="molecule type" value="Genomic_DNA"/>
</dbReference>
<proteinExistence type="predicted"/>
<organism evidence="1 2">
    <name type="scientific">Gordonia desulfuricans</name>
    <dbReference type="NCBI Taxonomy" id="89051"/>
    <lineage>
        <taxon>Bacteria</taxon>
        <taxon>Bacillati</taxon>
        <taxon>Actinomycetota</taxon>
        <taxon>Actinomycetes</taxon>
        <taxon>Mycobacteriales</taxon>
        <taxon>Gordoniaceae</taxon>
        <taxon>Gordonia</taxon>
    </lineage>
</organism>
<gene>
    <name evidence="1" type="ORF">GYA93_14400</name>
</gene>
<keyword evidence="2" id="KW-1185">Reference proteome</keyword>
<dbReference type="AlphaFoldDB" id="A0A7K3LR97"/>
<evidence type="ECO:0000313" key="1">
    <source>
        <dbReference type="EMBL" id="NDK90763.1"/>
    </source>
</evidence>